<evidence type="ECO:0000313" key="2">
    <source>
        <dbReference type="EMBL" id="CAE7645903.1"/>
    </source>
</evidence>
<evidence type="ECO:0000313" key="3">
    <source>
        <dbReference type="Proteomes" id="UP000601435"/>
    </source>
</evidence>
<name>A0A812VLH0_9DINO</name>
<dbReference type="PROSITE" id="PS50297">
    <property type="entry name" value="ANK_REP_REGION"/>
    <property type="match status" value="1"/>
</dbReference>
<evidence type="ECO:0000256" key="1">
    <source>
        <dbReference type="PROSITE-ProRule" id="PRU00023"/>
    </source>
</evidence>
<gene>
    <name evidence="2" type="ORF">SNEC2469_LOCUS18256</name>
</gene>
<dbReference type="InterPro" id="IPR002110">
    <property type="entry name" value="Ankyrin_rpt"/>
</dbReference>
<dbReference type="Proteomes" id="UP000601435">
    <property type="component" value="Unassembled WGS sequence"/>
</dbReference>
<dbReference type="EMBL" id="CAJNJA010030612">
    <property type="protein sequence ID" value="CAE7645903.1"/>
    <property type="molecule type" value="Genomic_DNA"/>
</dbReference>
<comment type="caution">
    <text evidence="2">The sequence shown here is derived from an EMBL/GenBank/DDBJ whole genome shotgun (WGS) entry which is preliminary data.</text>
</comment>
<keyword evidence="3" id="KW-1185">Reference proteome</keyword>
<keyword evidence="1" id="KW-0040">ANK repeat</keyword>
<dbReference type="InterPro" id="IPR036770">
    <property type="entry name" value="Ankyrin_rpt-contain_sf"/>
</dbReference>
<dbReference type="PROSITE" id="PS50088">
    <property type="entry name" value="ANK_REPEAT"/>
    <property type="match status" value="1"/>
</dbReference>
<reference evidence="2" key="1">
    <citation type="submission" date="2021-02" db="EMBL/GenBank/DDBJ databases">
        <authorList>
            <person name="Dougan E. K."/>
            <person name="Rhodes N."/>
            <person name="Thang M."/>
            <person name="Chan C."/>
        </authorList>
    </citation>
    <scope>NUCLEOTIDE SEQUENCE</scope>
</reference>
<feature type="non-terminal residue" evidence="2">
    <location>
        <position position="1"/>
    </location>
</feature>
<organism evidence="2 3">
    <name type="scientific">Symbiodinium necroappetens</name>
    <dbReference type="NCBI Taxonomy" id="1628268"/>
    <lineage>
        <taxon>Eukaryota</taxon>
        <taxon>Sar</taxon>
        <taxon>Alveolata</taxon>
        <taxon>Dinophyceae</taxon>
        <taxon>Suessiales</taxon>
        <taxon>Symbiodiniaceae</taxon>
        <taxon>Symbiodinium</taxon>
    </lineage>
</organism>
<dbReference type="SUPFAM" id="SSF48403">
    <property type="entry name" value="Ankyrin repeat"/>
    <property type="match status" value="1"/>
</dbReference>
<protein>
    <submittedName>
        <fullName evidence="2">Uncharacterized protein</fullName>
    </submittedName>
</protein>
<accession>A0A812VLH0</accession>
<dbReference type="Gene3D" id="1.25.40.20">
    <property type="entry name" value="Ankyrin repeat-containing domain"/>
    <property type="match status" value="1"/>
</dbReference>
<dbReference type="Pfam" id="PF13857">
    <property type="entry name" value="Ank_5"/>
    <property type="match status" value="1"/>
</dbReference>
<proteinExistence type="predicted"/>
<dbReference type="OrthoDB" id="433329at2759"/>
<feature type="repeat" description="ANK" evidence="1">
    <location>
        <begin position="81"/>
        <end position="113"/>
    </location>
</feature>
<sequence length="156" mass="17970">LKSGCRTKRYEKNQVTKYQEPDDDEEVDFDPMTDLTKRELVHKKALVQISSWLRSYNFWDLDVNEQQVTNPSGCFLFRRPESMRPIHVAAKLGHMRIVKSLLLARADPKQKTSRGRTALQIARKADKEGSHRETVEVLEAAETTVSVPRAIELMCN</sequence>
<dbReference type="AlphaFoldDB" id="A0A812VLH0"/>